<keyword evidence="3" id="KW-0064">Aspartyl protease</keyword>
<dbReference type="EMBL" id="GL876969">
    <property type="protein sequence ID" value="KLU86013.1"/>
    <property type="molecule type" value="Genomic_DNA"/>
</dbReference>
<evidence type="ECO:0000313" key="12">
    <source>
        <dbReference type="Proteomes" id="UP000011715"/>
    </source>
</evidence>
<reference evidence="12" key="1">
    <citation type="submission" date="2010-05" db="EMBL/GenBank/DDBJ databases">
        <title>The genome sequence of Magnaporthe poae strain ATCC 64411.</title>
        <authorList>
            <person name="Ma L.-J."/>
            <person name="Dead R."/>
            <person name="Young S."/>
            <person name="Zeng Q."/>
            <person name="Koehrsen M."/>
            <person name="Alvarado L."/>
            <person name="Berlin A."/>
            <person name="Chapman S.B."/>
            <person name="Chen Z."/>
            <person name="Freedman E."/>
            <person name="Gellesch M."/>
            <person name="Goldberg J."/>
            <person name="Griggs A."/>
            <person name="Gujja S."/>
            <person name="Heilman E.R."/>
            <person name="Heiman D."/>
            <person name="Hepburn T."/>
            <person name="Howarth C."/>
            <person name="Jen D."/>
            <person name="Larson L."/>
            <person name="Mehta T."/>
            <person name="Neiman D."/>
            <person name="Pearson M."/>
            <person name="Roberts A."/>
            <person name="Saif S."/>
            <person name="Shea T."/>
            <person name="Shenoy N."/>
            <person name="Sisk P."/>
            <person name="Stolte C."/>
            <person name="Sykes S."/>
            <person name="Walk T."/>
            <person name="White J."/>
            <person name="Yandava C."/>
            <person name="Haas B."/>
            <person name="Nusbaum C."/>
            <person name="Birren B."/>
        </authorList>
    </citation>
    <scope>NUCLEOTIDE SEQUENCE [LARGE SCALE GENOMIC DNA]</scope>
    <source>
        <strain evidence="12">ATCC 64411 / 73-15</strain>
    </source>
</reference>
<dbReference type="InterPro" id="IPR034163">
    <property type="entry name" value="Aspergillopepsin-like_cat_dom"/>
</dbReference>
<organism evidence="11 12">
    <name type="scientific">Magnaporthiopsis poae (strain ATCC 64411 / 73-15)</name>
    <name type="common">Kentucky bluegrass fungus</name>
    <name type="synonym">Magnaporthe poae</name>
    <dbReference type="NCBI Taxonomy" id="644358"/>
    <lineage>
        <taxon>Eukaryota</taxon>
        <taxon>Fungi</taxon>
        <taxon>Dikarya</taxon>
        <taxon>Ascomycota</taxon>
        <taxon>Pezizomycotina</taxon>
        <taxon>Sordariomycetes</taxon>
        <taxon>Sordariomycetidae</taxon>
        <taxon>Magnaporthales</taxon>
        <taxon>Magnaporthaceae</taxon>
        <taxon>Magnaporthiopsis</taxon>
    </lineage>
</organism>
<dbReference type="OMA" id="KHWTIAV"/>
<dbReference type="GO" id="GO:0004190">
    <property type="term" value="F:aspartic-type endopeptidase activity"/>
    <property type="evidence" value="ECO:0007669"/>
    <property type="project" value="UniProtKB-KW"/>
</dbReference>
<keyword evidence="2" id="KW-0645">Protease</keyword>
<dbReference type="VEuPathDB" id="FungiDB:MAPG_05032"/>
<evidence type="ECO:0000313" key="10">
    <source>
        <dbReference type="EMBL" id="KLU86013.1"/>
    </source>
</evidence>
<comment type="similarity">
    <text evidence="1">Belongs to the peptidase A1 family.</text>
</comment>
<reference evidence="11" key="4">
    <citation type="journal article" date="2015" name="G3 (Bethesda)">
        <title>Genome sequences of three phytopathogenic species of the Magnaporthaceae family of fungi.</title>
        <authorList>
            <person name="Okagaki L.H."/>
            <person name="Nunes C.C."/>
            <person name="Sailsbery J."/>
            <person name="Clay B."/>
            <person name="Brown D."/>
            <person name="John T."/>
            <person name="Oh Y."/>
            <person name="Young N."/>
            <person name="Fitzgerald M."/>
            <person name="Haas B.J."/>
            <person name="Zeng Q."/>
            <person name="Young S."/>
            <person name="Adiconis X."/>
            <person name="Fan L."/>
            <person name="Levin J.Z."/>
            <person name="Mitchell T.K."/>
            <person name="Okubara P.A."/>
            <person name="Farman M.L."/>
            <person name="Kohn L.M."/>
            <person name="Birren B."/>
            <person name="Ma L.-J."/>
            <person name="Dean R.A."/>
        </authorList>
    </citation>
    <scope>NUCLEOTIDE SEQUENCE</scope>
    <source>
        <strain evidence="11">ATCC 64411 / 73-15</strain>
    </source>
</reference>
<gene>
    <name evidence="10" type="ORF">MAPG_05032</name>
</gene>
<dbReference type="PROSITE" id="PS51767">
    <property type="entry name" value="PEPTIDASE_A1"/>
    <property type="match status" value="1"/>
</dbReference>
<dbReference type="Proteomes" id="UP000011715">
    <property type="component" value="Unassembled WGS sequence"/>
</dbReference>
<feature type="active site" evidence="5">
    <location>
        <position position="309"/>
    </location>
</feature>
<feature type="disulfide bond" evidence="6">
    <location>
        <begin position="345"/>
        <end position="388"/>
    </location>
</feature>
<evidence type="ECO:0000256" key="7">
    <source>
        <dbReference type="SAM" id="MobiDB-lite"/>
    </source>
</evidence>
<feature type="chain" id="PRO_5009385488" description="Peptidase A1 domain-containing protein" evidence="8">
    <location>
        <begin position="21"/>
        <end position="437"/>
    </location>
</feature>
<evidence type="ECO:0000256" key="1">
    <source>
        <dbReference type="ARBA" id="ARBA00007447"/>
    </source>
</evidence>
<name>A0A0C4DYB5_MAGP6</name>
<dbReference type="SUPFAM" id="SSF50630">
    <property type="entry name" value="Acid proteases"/>
    <property type="match status" value="1"/>
</dbReference>
<reference evidence="10" key="2">
    <citation type="submission" date="2010-05" db="EMBL/GenBank/DDBJ databases">
        <title>The Genome Sequence of Magnaporthe poae strain ATCC 64411.</title>
        <authorList>
            <consortium name="The Broad Institute Genome Sequencing Platform"/>
            <consortium name="Broad Institute Genome Sequencing Center for Infectious Disease"/>
            <person name="Ma L.-J."/>
            <person name="Dead R."/>
            <person name="Young S."/>
            <person name="Zeng Q."/>
            <person name="Koehrsen M."/>
            <person name="Alvarado L."/>
            <person name="Berlin A."/>
            <person name="Chapman S.B."/>
            <person name="Chen Z."/>
            <person name="Freedman E."/>
            <person name="Gellesch M."/>
            <person name="Goldberg J."/>
            <person name="Griggs A."/>
            <person name="Gujja S."/>
            <person name="Heilman E.R."/>
            <person name="Heiman D."/>
            <person name="Hepburn T."/>
            <person name="Howarth C."/>
            <person name="Jen D."/>
            <person name="Larson L."/>
            <person name="Mehta T."/>
            <person name="Neiman D."/>
            <person name="Pearson M."/>
            <person name="Roberts A."/>
            <person name="Saif S."/>
            <person name="Shea T."/>
            <person name="Shenoy N."/>
            <person name="Sisk P."/>
            <person name="Stolte C."/>
            <person name="Sykes S."/>
            <person name="Walk T."/>
            <person name="White J."/>
            <person name="Yandava C."/>
            <person name="Haas B."/>
            <person name="Nusbaum C."/>
            <person name="Birren B."/>
        </authorList>
    </citation>
    <scope>NUCLEOTIDE SEQUENCE</scope>
    <source>
        <strain evidence="10">ATCC 64411</strain>
    </source>
</reference>
<feature type="active site" evidence="5">
    <location>
        <position position="117"/>
    </location>
</feature>
<dbReference type="InterPro" id="IPR001461">
    <property type="entry name" value="Aspartic_peptidase_A1"/>
</dbReference>
<dbReference type="InterPro" id="IPR033121">
    <property type="entry name" value="PEPTIDASE_A1"/>
</dbReference>
<evidence type="ECO:0000259" key="9">
    <source>
        <dbReference type="PROSITE" id="PS51767"/>
    </source>
</evidence>
<evidence type="ECO:0000256" key="5">
    <source>
        <dbReference type="PIRSR" id="PIRSR601461-1"/>
    </source>
</evidence>
<dbReference type="EnsemblFungi" id="MAPG_05032T0">
    <property type="protein sequence ID" value="MAPG_05032T0"/>
    <property type="gene ID" value="MAPG_05032"/>
</dbReference>
<evidence type="ECO:0000256" key="3">
    <source>
        <dbReference type="ARBA" id="ARBA00022750"/>
    </source>
</evidence>
<feature type="region of interest" description="Disordered" evidence="7">
    <location>
        <begin position="72"/>
        <end position="96"/>
    </location>
</feature>
<keyword evidence="4" id="KW-0378">Hydrolase</keyword>
<keyword evidence="12" id="KW-1185">Reference proteome</keyword>
<dbReference type="InterPro" id="IPR021109">
    <property type="entry name" value="Peptidase_aspartic_dom_sf"/>
</dbReference>
<dbReference type="EMBL" id="ADBL01001182">
    <property type="status" value="NOT_ANNOTATED_CDS"/>
    <property type="molecule type" value="Genomic_DNA"/>
</dbReference>
<evidence type="ECO:0000313" key="11">
    <source>
        <dbReference type="EnsemblFungi" id="MAPG_05032T0"/>
    </source>
</evidence>
<accession>A0A0C4DYB5</accession>
<sequence>MPCFAHILVVATTLSAAAVANPVVKGQPDAGGFTLQAENVRRQVQSGPMSVYMTHLRYDADVPPALAAAVKGGGSKLGRRQGKQQGTAPSADSRHDTEWLTPIQIGTPPQTVRVQLDTGSSDLWAFSTGLEAGGHAIYDPSKSSTATKLPDITWAQRYVGGDWGSGDTAYRDVVKVADGVVVKNQAVLPATNASDGFLDSPYDGIMGLSLLDFGSTSPLDAPRPKNFFQTVLLSLREPFFAADLKAGKSGFYDFGVVPPNRHKGKVVYVPVNPYPIRNGAFSDWNITLAGYAIGKSASFTKRRFDTLVDTGTSLMYVDKKLVEDYYAQVKGSHYDAPAGGYVFPCDAALPDLSLGVNGAGLFGGINKILTVPGSYINFAPRDETKKECFGAVQKSLEFAGEPMSILGAAAIKAAYVIFEDARPAQDTPRIGFAVKDL</sequence>
<dbReference type="PANTHER" id="PTHR47966:SF1">
    <property type="entry name" value="ASPARTYL PROTEINASE"/>
    <property type="match status" value="1"/>
</dbReference>
<dbReference type="PRINTS" id="PR00792">
    <property type="entry name" value="PEPSIN"/>
</dbReference>
<feature type="signal peptide" evidence="8">
    <location>
        <begin position="1"/>
        <end position="20"/>
    </location>
</feature>
<reference evidence="10" key="3">
    <citation type="submission" date="2011-03" db="EMBL/GenBank/DDBJ databases">
        <title>Annotation of Magnaporthe poae ATCC 64411.</title>
        <authorList>
            <person name="Ma L.-J."/>
            <person name="Dead R."/>
            <person name="Young S.K."/>
            <person name="Zeng Q."/>
            <person name="Gargeya S."/>
            <person name="Fitzgerald M."/>
            <person name="Haas B."/>
            <person name="Abouelleil A."/>
            <person name="Alvarado L."/>
            <person name="Arachchi H.M."/>
            <person name="Berlin A."/>
            <person name="Brown A."/>
            <person name="Chapman S.B."/>
            <person name="Chen Z."/>
            <person name="Dunbar C."/>
            <person name="Freedman E."/>
            <person name="Gearin G."/>
            <person name="Gellesch M."/>
            <person name="Goldberg J."/>
            <person name="Griggs A."/>
            <person name="Gujja S."/>
            <person name="Heiman D."/>
            <person name="Howarth C."/>
            <person name="Larson L."/>
            <person name="Lui A."/>
            <person name="MacDonald P.J.P."/>
            <person name="Mehta T."/>
            <person name="Montmayeur A."/>
            <person name="Murphy C."/>
            <person name="Neiman D."/>
            <person name="Pearson M."/>
            <person name="Priest M."/>
            <person name="Roberts A."/>
            <person name="Saif S."/>
            <person name="Shea T."/>
            <person name="Shenoy N."/>
            <person name="Sisk P."/>
            <person name="Stolte C."/>
            <person name="Sykes S."/>
            <person name="Yandava C."/>
            <person name="Wortman J."/>
            <person name="Nusbaum C."/>
            <person name="Birren B."/>
        </authorList>
    </citation>
    <scope>NUCLEOTIDE SEQUENCE</scope>
    <source>
        <strain evidence="10">ATCC 64411</strain>
    </source>
</reference>
<evidence type="ECO:0000256" key="8">
    <source>
        <dbReference type="SAM" id="SignalP"/>
    </source>
</evidence>
<dbReference type="GO" id="GO:0006508">
    <property type="term" value="P:proteolysis"/>
    <property type="evidence" value="ECO:0007669"/>
    <property type="project" value="UniProtKB-KW"/>
</dbReference>
<keyword evidence="8" id="KW-0732">Signal</keyword>
<keyword evidence="6" id="KW-1015">Disulfide bond</keyword>
<dbReference type="Gene3D" id="2.40.70.10">
    <property type="entry name" value="Acid Proteases"/>
    <property type="match status" value="2"/>
</dbReference>
<protein>
    <recommendedName>
        <fullName evidence="9">Peptidase A1 domain-containing protein</fullName>
    </recommendedName>
</protein>
<dbReference type="eggNOG" id="KOG1339">
    <property type="taxonomic scope" value="Eukaryota"/>
</dbReference>
<dbReference type="OrthoDB" id="2747330at2759"/>
<reference evidence="11" key="5">
    <citation type="submission" date="2015-06" db="UniProtKB">
        <authorList>
            <consortium name="EnsemblFungi"/>
        </authorList>
    </citation>
    <scope>IDENTIFICATION</scope>
    <source>
        <strain evidence="11">ATCC 64411</strain>
    </source>
</reference>
<proteinExistence type="inferred from homology"/>
<dbReference type="AlphaFoldDB" id="A0A0C4DYB5"/>
<dbReference type="CDD" id="cd06097">
    <property type="entry name" value="Aspergillopepsin_like"/>
    <property type="match status" value="1"/>
</dbReference>
<evidence type="ECO:0000256" key="2">
    <source>
        <dbReference type="ARBA" id="ARBA00022670"/>
    </source>
</evidence>
<dbReference type="PANTHER" id="PTHR47966">
    <property type="entry name" value="BETA-SITE APP-CLEAVING ENZYME, ISOFORM A-RELATED"/>
    <property type="match status" value="1"/>
</dbReference>
<dbReference type="STRING" id="644358.A0A0C4DYB5"/>
<feature type="domain" description="Peptidase A1" evidence="9">
    <location>
        <begin position="99"/>
        <end position="433"/>
    </location>
</feature>
<dbReference type="Pfam" id="PF00026">
    <property type="entry name" value="Asp"/>
    <property type="match status" value="1"/>
</dbReference>
<evidence type="ECO:0000256" key="6">
    <source>
        <dbReference type="PIRSR" id="PIRSR601461-2"/>
    </source>
</evidence>
<evidence type="ECO:0000256" key="4">
    <source>
        <dbReference type="ARBA" id="ARBA00022801"/>
    </source>
</evidence>